<evidence type="ECO:0000256" key="5">
    <source>
        <dbReference type="ARBA" id="ARBA00022857"/>
    </source>
</evidence>
<dbReference type="EMBL" id="FNAH01000003">
    <property type="protein sequence ID" value="SDE02318.1"/>
    <property type="molecule type" value="Genomic_DNA"/>
</dbReference>
<dbReference type="Gene3D" id="3.50.50.60">
    <property type="entry name" value="FAD/NAD(P)-binding domain"/>
    <property type="match status" value="3"/>
</dbReference>
<dbReference type="InterPro" id="IPR036188">
    <property type="entry name" value="FAD/NAD-bd_sf"/>
</dbReference>
<dbReference type="PANTHER" id="PTHR43872">
    <property type="entry name" value="MONOOXYGENASE, PUTATIVE (AFU_ORTHOLOGUE AFUA_8G02570)-RELATED"/>
    <property type="match status" value="1"/>
</dbReference>
<dbReference type="FunFam" id="3.50.50.60:FF:000228">
    <property type="entry name" value="FAD-containing monooxygenase EthA"/>
    <property type="match status" value="1"/>
</dbReference>
<keyword evidence="9" id="KW-1185">Reference proteome</keyword>
<evidence type="ECO:0000256" key="1">
    <source>
        <dbReference type="ARBA" id="ARBA00001974"/>
    </source>
</evidence>
<evidence type="ECO:0000313" key="9">
    <source>
        <dbReference type="Proteomes" id="UP000199344"/>
    </source>
</evidence>
<keyword evidence="7" id="KW-0503">Monooxygenase</keyword>
<sequence length="502" mass="56801">MEHREVVIIGAGISGIGAACNIERKSKGTDYVILEGREAIGGTWDLFRYPGIRSDSDMHTFSFDFRPWRKSKRLASGEDIRSYLADVVEEFGLRRKIRFGHRIESVEWNSETAQWTVSGTRNGTEQFTLTARFLVMATGYYNYEKGYRPDFDGMEDFKGVVADPQFWPEDLDYSGKKVALIGSGATAVTIVPAMADKAAHVTMIQRSPSYVFNWPVNDKTAGLLIDWLPGQLGARLVRGRNLALNNVIFALCQRYPQMMRRFFLRHMTGLLGGDRAYTEQHFNPRYNPWEQRLCSTVGNDLFGAIRDGKASVKTDHIDRITETGIRLKSGEEVEADIIVPATGLKLRFFGGMKMIRDGVELASGQLTSYRGLMFANVPNLVYFVGYTNNPWTAKADMIAHYLTRVLNHMRRTGQRIVVPELDESRADALPMLKLTSGYVQRGSDLLPKIAQDEPFRVYQNPYKDWFFIRNSRLKDGVLRFSKNLPRTKAATRPADISGIAAE</sequence>
<evidence type="ECO:0000313" key="8">
    <source>
        <dbReference type="EMBL" id="SDE02318.1"/>
    </source>
</evidence>
<evidence type="ECO:0000256" key="3">
    <source>
        <dbReference type="ARBA" id="ARBA00022630"/>
    </source>
</evidence>
<evidence type="ECO:0000256" key="4">
    <source>
        <dbReference type="ARBA" id="ARBA00022827"/>
    </source>
</evidence>
<keyword evidence="3" id="KW-0285">Flavoprotein</keyword>
<dbReference type="PRINTS" id="PR00411">
    <property type="entry name" value="PNDRDTASEI"/>
</dbReference>
<evidence type="ECO:0000256" key="6">
    <source>
        <dbReference type="ARBA" id="ARBA00023002"/>
    </source>
</evidence>
<protein>
    <submittedName>
        <fullName evidence="8">Predicted flavoprotein CzcO associated with the cation diffusion facilitator CzcD</fullName>
    </submittedName>
</protein>
<dbReference type="SUPFAM" id="SSF51905">
    <property type="entry name" value="FAD/NAD(P)-binding domain"/>
    <property type="match status" value="1"/>
</dbReference>
<gene>
    <name evidence="8" type="ORF">SAMN05421538_103271</name>
</gene>
<keyword evidence="5" id="KW-0521">NADP</keyword>
<dbReference type="OrthoDB" id="312624at2"/>
<name>A0A1G6ZI48_9RHOB</name>
<keyword evidence="6" id="KW-0560">Oxidoreductase</keyword>
<evidence type="ECO:0000256" key="7">
    <source>
        <dbReference type="ARBA" id="ARBA00023033"/>
    </source>
</evidence>
<dbReference type="PROSITE" id="PS51257">
    <property type="entry name" value="PROKAR_LIPOPROTEIN"/>
    <property type="match status" value="1"/>
</dbReference>
<organism evidence="8 9">
    <name type="scientific">Paracoccus isoporae</name>
    <dbReference type="NCBI Taxonomy" id="591205"/>
    <lineage>
        <taxon>Bacteria</taxon>
        <taxon>Pseudomonadati</taxon>
        <taxon>Pseudomonadota</taxon>
        <taxon>Alphaproteobacteria</taxon>
        <taxon>Rhodobacterales</taxon>
        <taxon>Paracoccaceae</taxon>
        <taxon>Paracoccus</taxon>
    </lineage>
</organism>
<comment type="cofactor">
    <cofactor evidence="1">
        <name>FAD</name>
        <dbReference type="ChEBI" id="CHEBI:57692"/>
    </cofactor>
</comment>
<dbReference type="RefSeq" id="WP_090522461.1">
    <property type="nucleotide sequence ID" value="NZ_FNAH01000003.1"/>
</dbReference>
<dbReference type="Pfam" id="PF13738">
    <property type="entry name" value="Pyr_redox_3"/>
    <property type="match status" value="1"/>
</dbReference>
<dbReference type="InterPro" id="IPR051820">
    <property type="entry name" value="FAD-binding_MO"/>
</dbReference>
<dbReference type="STRING" id="591205.SAMN05421538_103271"/>
<dbReference type="Proteomes" id="UP000199344">
    <property type="component" value="Unassembled WGS sequence"/>
</dbReference>
<evidence type="ECO:0000256" key="2">
    <source>
        <dbReference type="ARBA" id="ARBA00010139"/>
    </source>
</evidence>
<comment type="similarity">
    <text evidence="2">Belongs to the FAD-binding monooxygenase family.</text>
</comment>
<dbReference type="GO" id="GO:0004497">
    <property type="term" value="F:monooxygenase activity"/>
    <property type="evidence" value="ECO:0007669"/>
    <property type="project" value="UniProtKB-KW"/>
</dbReference>
<reference evidence="8 9" key="1">
    <citation type="submission" date="2016-10" db="EMBL/GenBank/DDBJ databases">
        <authorList>
            <person name="de Groot N.N."/>
        </authorList>
    </citation>
    <scope>NUCLEOTIDE SEQUENCE [LARGE SCALE GENOMIC DNA]</scope>
    <source>
        <strain evidence="8 9">DSM 22220</strain>
    </source>
</reference>
<proteinExistence type="inferred from homology"/>
<accession>A0A1G6ZI48</accession>
<dbReference type="AlphaFoldDB" id="A0A1G6ZI48"/>
<keyword evidence="4" id="KW-0274">FAD</keyword>
<dbReference type="PANTHER" id="PTHR43872:SF1">
    <property type="entry name" value="MONOOXYGENASE, PUTATIVE (AFU_ORTHOLOGUE AFUA_8G02570)-RELATED"/>
    <property type="match status" value="1"/>
</dbReference>